<name>A0A3D8L899_9BACT</name>
<accession>A0A3D8L899</accession>
<dbReference type="RefSeq" id="WP_115567127.1">
    <property type="nucleotide sequence ID" value="NZ_QRGR01000022.1"/>
</dbReference>
<comment type="similarity">
    <text evidence="1">Belongs to the membrane fusion protein (MFP) (TC 8.A.1) family.</text>
</comment>
<dbReference type="InterPro" id="IPR058637">
    <property type="entry name" value="YknX-like_C"/>
</dbReference>
<reference evidence="7" key="1">
    <citation type="submission" date="2018-08" db="EMBL/GenBank/DDBJ databases">
        <authorList>
            <person name="Liu Z.-W."/>
            <person name="Du Z.-J."/>
        </authorList>
    </citation>
    <scope>NUCLEOTIDE SEQUENCE [LARGE SCALE GENOMIC DNA]</scope>
    <source>
        <strain evidence="7">H4X</strain>
    </source>
</reference>
<dbReference type="AlphaFoldDB" id="A0A3D8L899"/>
<dbReference type="InterPro" id="IPR058647">
    <property type="entry name" value="BSH_CzcB-like"/>
</dbReference>
<dbReference type="Gene3D" id="2.40.50.100">
    <property type="match status" value="1"/>
</dbReference>
<dbReference type="OrthoDB" id="9784685at2"/>
<feature type="domain" description="CzcB-like barrel-sandwich hybrid" evidence="3">
    <location>
        <begin position="72"/>
        <end position="195"/>
    </location>
</feature>
<dbReference type="Proteomes" id="UP000256708">
    <property type="component" value="Unassembled WGS sequence"/>
</dbReference>
<dbReference type="PANTHER" id="PTHR30469:SF15">
    <property type="entry name" value="HLYD FAMILY OF SECRETION PROTEINS"/>
    <property type="match status" value="1"/>
</dbReference>
<sequence length="350" mass="37773">MKKVIYIIAVLVALGAIYFTLMNNKKEMAATAAIAEQKSDAIPVVLTEAQTNRIDKSFAVNGTFTPIQSLSLTSETQGQVIRLNKRKGESVRAGEVLARVEDNVLRANLITAQASFEKTKRDLERFENLAAGEAITKRQLEDIRLANQNAQAQLIMARQQLNKAAIKAPISGIINEAYIEVGTVLGPGAKLFDIVNVERLKLNTKVSEREVLLIKKGDKVNVSADVNSGQTYEGTVTAIGARANNALKYDVEVEVQNAADNTLKAGMYGTARFDVADTREALLVAREAIVGSLQNPQVYVVKDQTASLKPVTVGTVANDKVEITGGLTPGEQVVLSGQINLKEGSKVRVL</sequence>
<evidence type="ECO:0000259" key="3">
    <source>
        <dbReference type="Pfam" id="PF25973"/>
    </source>
</evidence>
<organism evidence="6 7">
    <name type="scientific">Pontibacter diazotrophicus</name>
    <dbReference type="NCBI Taxonomy" id="1400979"/>
    <lineage>
        <taxon>Bacteria</taxon>
        <taxon>Pseudomonadati</taxon>
        <taxon>Bacteroidota</taxon>
        <taxon>Cytophagia</taxon>
        <taxon>Cytophagales</taxon>
        <taxon>Hymenobacteraceae</taxon>
        <taxon>Pontibacter</taxon>
    </lineage>
</organism>
<feature type="coiled-coil region" evidence="2">
    <location>
        <begin position="140"/>
        <end position="167"/>
    </location>
</feature>
<dbReference type="SUPFAM" id="SSF111369">
    <property type="entry name" value="HlyD-like secretion proteins"/>
    <property type="match status" value="1"/>
</dbReference>
<feature type="domain" description="YknX-like C-terminal permuted SH3-like" evidence="4">
    <location>
        <begin position="286"/>
        <end position="349"/>
    </location>
</feature>
<evidence type="ECO:0000313" key="6">
    <source>
        <dbReference type="EMBL" id="RDV13587.1"/>
    </source>
</evidence>
<protein>
    <submittedName>
        <fullName evidence="6">Efflux RND transporter periplasmic adaptor subunit</fullName>
    </submittedName>
</protein>
<dbReference type="PANTHER" id="PTHR30469">
    <property type="entry name" value="MULTIDRUG RESISTANCE PROTEIN MDTA"/>
    <property type="match status" value="1"/>
</dbReference>
<evidence type="ECO:0000256" key="2">
    <source>
        <dbReference type="SAM" id="Coils"/>
    </source>
</evidence>
<gene>
    <name evidence="6" type="ORF">DXT99_18795</name>
</gene>
<evidence type="ECO:0000259" key="4">
    <source>
        <dbReference type="Pfam" id="PF25989"/>
    </source>
</evidence>
<dbReference type="Gene3D" id="2.40.30.170">
    <property type="match status" value="1"/>
</dbReference>
<comment type="caution">
    <text evidence="6">The sequence shown here is derived from an EMBL/GenBank/DDBJ whole genome shotgun (WGS) entry which is preliminary data.</text>
</comment>
<evidence type="ECO:0000256" key="1">
    <source>
        <dbReference type="ARBA" id="ARBA00009477"/>
    </source>
</evidence>
<dbReference type="Pfam" id="PF25990">
    <property type="entry name" value="Beta-barrel_YknX"/>
    <property type="match status" value="1"/>
</dbReference>
<evidence type="ECO:0000259" key="5">
    <source>
        <dbReference type="Pfam" id="PF25990"/>
    </source>
</evidence>
<dbReference type="GO" id="GO:0015562">
    <property type="term" value="F:efflux transmembrane transporter activity"/>
    <property type="evidence" value="ECO:0007669"/>
    <property type="project" value="TreeGrafter"/>
</dbReference>
<proteinExistence type="inferred from homology"/>
<feature type="domain" description="YknX-like beta-barrel" evidence="5">
    <location>
        <begin position="201"/>
        <end position="267"/>
    </location>
</feature>
<dbReference type="Pfam" id="PF25989">
    <property type="entry name" value="YknX_C"/>
    <property type="match status" value="1"/>
</dbReference>
<dbReference type="Gene3D" id="2.40.420.20">
    <property type="match status" value="1"/>
</dbReference>
<dbReference type="InterPro" id="IPR006143">
    <property type="entry name" value="RND_pump_MFP"/>
</dbReference>
<evidence type="ECO:0000313" key="7">
    <source>
        <dbReference type="Proteomes" id="UP000256708"/>
    </source>
</evidence>
<dbReference type="Gene3D" id="1.10.287.470">
    <property type="entry name" value="Helix hairpin bin"/>
    <property type="match status" value="1"/>
</dbReference>
<keyword evidence="2" id="KW-0175">Coiled coil</keyword>
<dbReference type="Pfam" id="PF25973">
    <property type="entry name" value="BSH_CzcB"/>
    <property type="match status" value="1"/>
</dbReference>
<dbReference type="InterPro" id="IPR058636">
    <property type="entry name" value="Beta-barrel_YknX"/>
</dbReference>
<dbReference type="EMBL" id="QRGR01000022">
    <property type="protein sequence ID" value="RDV13587.1"/>
    <property type="molecule type" value="Genomic_DNA"/>
</dbReference>
<dbReference type="GO" id="GO:1990281">
    <property type="term" value="C:efflux pump complex"/>
    <property type="evidence" value="ECO:0007669"/>
    <property type="project" value="TreeGrafter"/>
</dbReference>
<dbReference type="NCBIfam" id="TIGR01730">
    <property type="entry name" value="RND_mfp"/>
    <property type="match status" value="1"/>
</dbReference>
<keyword evidence="7" id="KW-1185">Reference proteome</keyword>